<evidence type="ECO:0000313" key="5">
    <source>
        <dbReference type="Proteomes" id="UP001050975"/>
    </source>
</evidence>
<feature type="region of interest" description="Disordered" evidence="2">
    <location>
        <begin position="62"/>
        <end position="100"/>
    </location>
</feature>
<dbReference type="Pfam" id="PF07282">
    <property type="entry name" value="Cas12f1-like_TNB"/>
    <property type="match status" value="1"/>
</dbReference>
<dbReference type="InterPro" id="IPR010095">
    <property type="entry name" value="Cas12f1-like_TNB"/>
</dbReference>
<reference evidence="4" key="1">
    <citation type="submission" date="2019-10" db="EMBL/GenBank/DDBJ databases">
        <title>Draft genome sequece of Microseira wollei NIES-4236.</title>
        <authorList>
            <person name="Yamaguchi H."/>
            <person name="Suzuki S."/>
            <person name="Kawachi M."/>
        </authorList>
    </citation>
    <scope>NUCLEOTIDE SEQUENCE</scope>
    <source>
        <strain evidence="4">NIES-4236</strain>
    </source>
</reference>
<keyword evidence="1" id="KW-0238">DNA-binding</keyword>
<evidence type="ECO:0000313" key="4">
    <source>
        <dbReference type="EMBL" id="GET40829.1"/>
    </source>
</evidence>
<dbReference type="Proteomes" id="UP001050975">
    <property type="component" value="Unassembled WGS sequence"/>
</dbReference>
<protein>
    <submittedName>
        <fullName evidence="4">Transposase, IS605 OrfB family protein</fullName>
    </submittedName>
</protein>
<dbReference type="EMBL" id="BLAY01000101">
    <property type="protein sequence ID" value="GET40829.1"/>
    <property type="molecule type" value="Genomic_DNA"/>
</dbReference>
<name>A0AAV3XJU0_9CYAN</name>
<organism evidence="4 5">
    <name type="scientific">Microseira wollei NIES-4236</name>
    <dbReference type="NCBI Taxonomy" id="2530354"/>
    <lineage>
        <taxon>Bacteria</taxon>
        <taxon>Bacillati</taxon>
        <taxon>Cyanobacteriota</taxon>
        <taxon>Cyanophyceae</taxon>
        <taxon>Oscillatoriophycideae</taxon>
        <taxon>Aerosakkonematales</taxon>
        <taxon>Aerosakkonemataceae</taxon>
        <taxon>Microseira</taxon>
    </lineage>
</organism>
<dbReference type="AlphaFoldDB" id="A0AAV3XJU0"/>
<keyword evidence="5" id="KW-1185">Reference proteome</keyword>
<comment type="caution">
    <text evidence="4">The sequence shown here is derived from an EMBL/GenBank/DDBJ whole genome shotgun (WGS) entry which is preliminary data.</text>
</comment>
<evidence type="ECO:0000256" key="2">
    <source>
        <dbReference type="SAM" id="MobiDB-lite"/>
    </source>
</evidence>
<accession>A0AAV3XJU0</accession>
<evidence type="ECO:0000259" key="3">
    <source>
        <dbReference type="Pfam" id="PF07282"/>
    </source>
</evidence>
<feature type="compositionally biased region" description="Polar residues" evidence="2">
    <location>
        <begin position="81"/>
        <end position="90"/>
    </location>
</feature>
<sequence>MLQNGYDSLSIRFVDCPHCQTQHDRDINAAINIRNEGLRLWALGTRGSAVLGFPQVERLPCASAQGGDVSPQSSGRKKSTKSQAIPNQLGNLRCTEGQRR</sequence>
<proteinExistence type="predicted"/>
<gene>
    <name evidence="4" type="ORF">MiSe_56410</name>
</gene>
<feature type="domain" description="Cas12f1-like TNB" evidence="3">
    <location>
        <begin position="12"/>
        <end position="33"/>
    </location>
</feature>
<evidence type="ECO:0000256" key="1">
    <source>
        <dbReference type="ARBA" id="ARBA00023125"/>
    </source>
</evidence>
<dbReference type="GO" id="GO:0003677">
    <property type="term" value="F:DNA binding"/>
    <property type="evidence" value="ECO:0007669"/>
    <property type="project" value="UniProtKB-KW"/>
</dbReference>